<accession>A0A0A9CES1</accession>
<evidence type="ECO:0000313" key="1">
    <source>
        <dbReference type="EMBL" id="JAD71890.1"/>
    </source>
</evidence>
<protein>
    <submittedName>
        <fullName evidence="1">Uncharacterized protein</fullName>
    </submittedName>
</protein>
<organism evidence="1">
    <name type="scientific">Arundo donax</name>
    <name type="common">Giant reed</name>
    <name type="synonym">Donax arundinaceus</name>
    <dbReference type="NCBI Taxonomy" id="35708"/>
    <lineage>
        <taxon>Eukaryota</taxon>
        <taxon>Viridiplantae</taxon>
        <taxon>Streptophyta</taxon>
        <taxon>Embryophyta</taxon>
        <taxon>Tracheophyta</taxon>
        <taxon>Spermatophyta</taxon>
        <taxon>Magnoliopsida</taxon>
        <taxon>Liliopsida</taxon>
        <taxon>Poales</taxon>
        <taxon>Poaceae</taxon>
        <taxon>PACMAD clade</taxon>
        <taxon>Arundinoideae</taxon>
        <taxon>Arundineae</taxon>
        <taxon>Arundo</taxon>
    </lineage>
</organism>
<name>A0A0A9CES1_ARUDO</name>
<reference evidence="1" key="2">
    <citation type="journal article" date="2015" name="Data Brief">
        <title>Shoot transcriptome of the giant reed, Arundo donax.</title>
        <authorList>
            <person name="Barrero R.A."/>
            <person name="Guerrero F.D."/>
            <person name="Moolhuijzen P."/>
            <person name="Goolsby J.A."/>
            <person name="Tidwell J."/>
            <person name="Bellgard S.E."/>
            <person name="Bellgard M.I."/>
        </authorList>
    </citation>
    <scope>NUCLEOTIDE SEQUENCE</scope>
    <source>
        <tissue evidence="1">Shoot tissue taken approximately 20 cm above the soil surface</tissue>
    </source>
</reference>
<reference evidence="1" key="1">
    <citation type="submission" date="2014-09" db="EMBL/GenBank/DDBJ databases">
        <authorList>
            <person name="Magalhaes I.L.F."/>
            <person name="Oliveira U."/>
            <person name="Santos F.R."/>
            <person name="Vidigal T.H.D.A."/>
            <person name="Brescovit A.D."/>
            <person name="Santos A.J."/>
        </authorList>
    </citation>
    <scope>NUCLEOTIDE SEQUENCE</scope>
    <source>
        <tissue evidence="1">Shoot tissue taken approximately 20 cm above the soil surface</tissue>
    </source>
</reference>
<sequence length="63" mass="7487">MEGEASQMRKEITSMLRLRYRQLLFMDTTIDCAGLMNQKVEYERVVYLVDAFLWDIGQEISIH</sequence>
<dbReference type="AlphaFoldDB" id="A0A0A9CES1"/>
<dbReference type="EMBL" id="GBRH01226005">
    <property type="protein sequence ID" value="JAD71890.1"/>
    <property type="molecule type" value="Transcribed_RNA"/>
</dbReference>
<proteinExistence type="predicted"/>